<protein>
    <submittedName>
        <fullName evidence="1">Uncharacterized protein</fullName>
    </submittedName>
</protein>
<evidence type="ECO:0000313" key="2">
    <source>
        <dbReference type="Proteomes" id="UP000253628"/>
    </source>
</evidence>
<proteinExistence type="predicted"/>
<name>A0A366HAL0_9BURK</name>
<dbReference type="OrthoDB" id="6881172at2"/>
<dbReference type="AlphaFoldDB" id="A0A366HAL0"/>
<gene>
    <name evidence="1" type="ORF">DFR37_105124</name>
</gene>
<dbReference type="RefSeq" id="WP_113933296.1">
    <property type="nucleotide sequence ID" value="NZ_JACCEU010000003.1"/>
</dbReference>
<sequence>MSFDILQDFSKTEILQWVRENAFARVRKSDLLFIRWKLAAKTIEHDHRQEMDHWAANKPDFSRRDGLARQFNESINPQEKLRLLRQMRPYDLALQQHIERCKKLDKRQKHVDGLYRKYEEEQGNDNH</sequence>
<comment type="caution">
    <text evidence="1">The sequence shown here is derived from an EMBL/GenBank/DDBJ whole genome shotgun (WGS) entry which is preliminary data.</text>
</comment>
<accession>A0A366HAL0</accession>
<dbReference type="Proteomes" id="UP000253628">
    <property type="component" value="Unassembled WGS sequence"/>
</dbReference>
<keyword evidence="2" id="KW-1185">Reference proteome</keyword>
<evidence type="ECO:0000313" key="1">
    <source>
        <dbReference type="EMBL" id="RBP39331.1"/>
    </source>
</evidence>
<dbReference type="EMBL" id="QNRQ01000005">
    <property type="protein sequence ID" value="RBP39331.1"/>
    <property type="molecule type" value="Genomic_DNA"/>
</dbReference>
<organism evidence="1 2">
    <name type="scientific">Eoetvoesiella caeni</name>
    <dbReference type="NCBI Taxonomy" id="645616"/>
    <lineage>
        <taxon>Bacteria</taxon>
        <taxon>Pseudomonadati</taxon>
        <taxon>Pseudomonadota</taxon>
        <taxon>Betaproteobacteria</taxon>
        <taxon>Burkholderiales</taxon>
        <taxon>Alcaligenaceae</taxon>
        <taxon>Eoetvoesiella</taxon>
    </lineage>
</organism>
<reference evidence="1 2" key="1">
    <citation type="submission" date="2018-06" db="EMBL/GenBank/DDBJ databases">
        <title>Genomic Encyclopedia of Type Strains, Phase IV (KMG-IV): sequencing the most valuable type-strain genomes for metagenomic binning, comparative biology and taxonomic classification.</title>
        <authorList>
            <person name="Goeker M."/>
        </authorList>
    </citation>
    <scope>NUCLEOTIDE SEQUENCE [LARGE SCALE GENOMIC DNA]</scope>
    <source>
        <strain evidence="1 2">DSM 25520</strain>
    </source>
</reference>